<name>A0A8H3LB79_9GLOM</name>
<accession>A0A8H3LB79</accession>
<evidence type="ECO:0000313" key="2">
    <source>
        <dbReference type="EMBL" id="GES82470.1"/>
    </source>
</evidence>
<protein>
    <submittedName>
        <fullName evidence="2">Ribonuclease H-like domain-containing protein</fullName>
    </submittedName>
</protein>
<organism evidence="2 3">
    <name type="scientific">Rhizophagus clarus</name>
    <dbReference type="NCBI Taxonomy" id="94130"/>
    <lineage>
        <taxon>Eukaryota</taxon>
        <taxon>Fungi</taxon>
        <taxon>Fungi incertae sedis</taxon>
        <taxon>Mucoromycota</taxon>
        <taxon>Glomeromycotina</taxon>
        <taxon>Glomeromycetes</taxon>
        <taxon>Glomerales</taxon>
        <taxon>Glomeraceae</taxon>
        <taxon>Rhizophagus</taxon>
    </lineage>
</organism>
<dbReference type="OrthoDB" id="2440742at2759"/>
<evidence type="ECO:0000313" key="3">
    <source>
        <dbReference type="Proteomes" id="UP000615446"/>
    </source>
</evidence>
<gene>
    <name evidence="2" type="ORF">RCL2_000967800</name>
</gene>
<sequence>MKSWKQPLLLLLWLLHPKYKMTKFKDNIPNLIMYILTNAKELNYVAQRIFGICVNAASVKRLRSSIGFLHTKRCNRLHKVKENIAKPIIPNDEENLNLKIENKNQNSDDSEDIEENNESQITLNWNNLIDMWDQLLLQEKVAEEQAETESDLEIDNNVKLMIFY</sequence>
<feature type="chain" id="PRO_5034503356" evidence="1">
    <location>
        <begin position="23"/>
        <end position="164"/>
    </location>
</feature>
<dbReference type="EMBL" id="BLAL01000060">
    <property type="protein sequence ID" value="GES82470.1"/>
    <property type="molecule type" value="Genomic_DNA"/>
</dbReference>
<dbReference type="AlphaFoldDB" id="A0A8H3LB79"/>
<dbReference type="Proteomes" id="UP000615446">
    <property type="component" value="Unassembled WGS sequence"/>
</dbReference>
<comment type="caution">
    <text evidence="2">The sequence shown here is derived from an EMBL/GenBank/DDBJ whole genome shotgun (WGS) entry which is preliminary data.</text>
</comment>
<keyword evidence="1" id="KW-0732">Signal</keyword>
<feature type="signal peptide" evidence="1">
    <location>
        <begin position="1"/>
        <end position="22"/>
    </location>
</feature>
<reference evidence="2" key="1">
    <citation type="submission" date="2019-10" db="EMBL/GenBank/DDBJ databases">
        <title>Conservation and host-specific expression of non-tandemly repeated heterogenous ribosome RNA gene in arbuscular mycorrhizal fungi.</title>
        <authorList>
            <person name="Maeda T."/>
            <person name="Kobayashi Y."/>
            <person name="Nakagawa T."/>
            <person name="Ezawa T."/>
            <person name="Yamaguchi K."/>
            <person name="Bino T."/>
            <person name="Nishimoto Y."/>
            <person name="Shigenobu S."/>
            <person name="Kawaguchi M."/>
        </authorList>
    </citation>
    <scope>NUCLEOTIDE SEQUENCE</scope>
    <source>
        <strain evidence="2">HR1</strain>
    </source>
</reference>
<proteinExistence type="predicted"/>
<evidence type="ECO:0000256" key="1">
    <source>
        <dbReference type="SAM" id="SignalP"/>
    </source>
</evidence>